<evidence type="ECO:0000313" key="5">
    <source>
        <dbReference type="Proteomes" id="UP000317998"/>
    </source>
</evidence>
<organism evidence="4 5">
    <name type="scientific">Homoserinimonas aerilata</name>
    <dbReference type="NCBI Taxonomy" id="1162970"/>
    <lineage>
        <taxon>Bacteria</taxon>
        <taxon>Bacillati</taxon>
        <taxon>Actinomycetota</taxon>
        <taxon>Actinomycetes</taxon>
        <taxon>Micrococcales</taxon>
        <taxon>Microbacteriaceae</taxon>
        <taxon>Homoserinimonas</taxon>
    </lineage>
</organism>
<proteinExistence type="inferred from homology"/>
<dbReference type="InterPro" id="IPR050902">
    <property type="entry name" value="ABC_Transporter_SBP"/>
</dbReference>
<feature type="chain" id="PRO_5022157665" evidence="2">
    <location>
        <begin position="34"/>
        <end position="373"/>
    </location>
</feature>
<comment type="similarity">
    <text evidence="1">Belongs to the bacterial solute-binding protein 8 family.</text>
</comment>
<comment type="caution">
    <text evidence="4">The sequence shown here is derived from an EMBL/GenBank/DDBJ whole genome shotgun (WGS) entry which is preliminary data.</text>
</comment>
<keyword evidence="5" id="KW-1185">Reference proteome</keyword>
<protein>
    <submittedName>
        <fullName evidence="4">Iron complex transport system substrate-binding protein</fullName>
    </submittedName>
</protein>
<name>A0A542YG33_9MICO</name>
<evidence type="ECO:0000256" key="1">
    <source>
        <dbReference type="ARBA" id="ARBA00008814"/>
    </source>
</evidence>
<accession>A0A542YG33</accession>
<dbReference type="SUPFAM" id="SSF53807">
    <property type="entry name" value="Helical backbone' metal receptor"/>
    <property type="match status" value="1"/>
</dbReference>
<sequence>MFARPSIRPLVAAIASIAAIAMLAGCAGGTAGAQEPEASTPGAQSVPLAELDLLDDPLSWHGESTAMLASASITAVEESPSQTLPATVTSHDLDGDTEVTVDETSRVLGLDMSGSVAATIVGLGFADSLVGRDVSSTFAEVADLPVVTSGGHSINNESVLALRPTLVITDGTIGPIDVILQLRDAGIPVVFVDAEPGFDGVGQLARQVAAAFGAPDAGELLATALQQQIDAKVAEIAGIAPKAEGEKLRMLFLYLRGGSGIYYLFGSESGVDDIITGLGGIDVAAEIGWTGMKPMTDEAVISARPDLILVMTSGLESAGGVDQLLDTKLALAQTPAGMNRRFVDMADGQVLSFGPRTADVLDALARAVYAPAA</sequence>
<gene>
    <name evidence="4" type="ORF">FB562_0093</name>
</gene>
<dbReference type="EMBL" id="VFOM01000001">
    <property type="protein sequence ID" value="TQL47048.1"/>
    <property type="molecule type" value="Genomic_DNA"/>
</dbReference>
<dbReference type="RefSeq" id="WP_246081283.1">
    <property type="nucleotide sequence ID" value="NZ_VFOM01000001.1"/>
</dbReference>
<dbReference type="Pfam" id="PF01497">
    <property type="entry name" value="Peripla_BP_2"/>
    <property type="match status" value="1"/>
</dbReference>
<dbReference type="PANTHER" id="PTHR30535">
    <property type="entry name" value="VITAMIN B12-BINDING PROTEIN"/>
    <property type="match status" value="1"/>
</dbReference>
<evidence type="ECO:0000256" key="2">
    <source>
        <dbReference type="SAM" id="SignalP"/>
    </source>
</evidence>
<dbReference type="AlphaFoldDB" id="A0A542YG33"/>
<dbReference type="PROSITE" id="PS50983">
    <property type="entry name" value="FE_B12_PBP"/>
    <property type="match status" value="1"/>
</dbReference>
<evidence type="ECO:0000259" key="3">
    <source>
        <dbReference type="PROSITE" id="PS50983"/>
    </source>
</evidence>
<dbReference type="InterPro" id="IPR002491">
    <property type="entry name" value="ABC_transptr_periplasmic_BD"/>
</dbReference>
<evidence type="ECO:0000313" key="4">
    <source>
        <dbReference type="EMBL" id="TQL47048.1"/>
    </source>
</evidence>
<dbReference type="PROSITE" id="PS51257">
    <property type="entry name" value="PROKAR_LIPOPROTEIN"/>
    <property type="match status" value="1"/>
</dbReference>
<keyword evidence="2" id="KW-0732">Signal</keyword>
<dbReference type="PANTHER" id="PTHR30535:SF4">
    <property type="entry name" value="HEMIN-BINDING PERIPLASMIC PROTEIN HMUT"/>
    <property type="match status" value="1"/>
</dbReference>
<feature type="signal peptide" evidence="2">
    <location>
        <begin position="1"/>
        <end position="33"/>
    </location>
</feature>
<reference evidence="4 5" key="1">
    <citation type="submission" date="2019-06" db="EMBL/GenBank/DDBJ databases">
        <title>Sequencing the genomes of 1000 actinobacteria strains.</title>
        <authorList>
            <person name="Klenk H.-P."/>
        </authorList>
    </citation>
    <scope>NUCLEOTIDE SEQUENCE [LARGE SCALE GENOMIC DNA]</scope>
    <source>
        <strain evidence="4 5">DSM 26477</strain>
    </source>
</reference>
<dbReference type="Gene3D" id="3.40.50.1980">
    <property type="entry name" value="Nitrogenase molybdenum iron protein domain"/>
    <property type="match status" value="2"/>
</dbReference>
<feature type="domain" description="Fe/B12 periplasmic-binding" evidence="3">
    <location>
        <begin position="106"/>
        <end position="372"/>
    </location>
</feature>
<dbReference type="Proteomes" id="UP000317998">
    <property type="component" value="Unassembled WGS sequence"/>
</dbReference>